<comment type="caution">
    <text evidence="1">The sequence shown here is derived from an EMBL/GenBank/DDBJ whole genome shotgun (WGS) entry which is preliminary data.</text>
</comment>
<gene>
    <name evidence="1" type="ORF">BpHYR1_039782</name>
</gene>
<reference evidence="1 2" key="1">
    <citation type="journal article" date="2018" name="Sci. Rep.">
        <title>Genomic signatures of local adaptation to the degree of environmental predictability in rotifers.</title>
        <authorList>
            <person name="Franch-Gras L."/>
            <person name="Hahn C."/>
            <person name="Garcia-Roger E.M."/>
            <person name="Carmona M.J."/>
            <person name="Serra M."/>
            <person name="Gomez A."/>
        </authorList>
    </citation>
    <scope>NUCLEOTIDE SEQUENCE [LARGE SCALE GENOMIC DNA]</scope>
    <source>
        <strain evidence="1">HYR1</strain>
    </source>
</reference>
<accession>A0A3M7Q601</accession>
<proteinExistence type="predicted"/>
<name>A0A3M7Q601_BRAPC</name>
<evidence type="ECO:0000313" key="2">
    <source>
        <dbReference type="Proteomes" id="UP000276133"/>
    </source>
</evidence>
<dbReference type="AlphaFoldDB" id="A0A3M7Q601"/>
<organism evidence="1 2">
    <name type="scientific">Brachionus plicatilis</name>
    <name type="common">Marine rotifer</name>
    <name type="synonym">Brachionus muelleri</name>
    <dbReference type="NCBI Taxonomy" id="10195"/>
    <lineage>
        <taxon>Eukaryota</taxon>
        <taxon>Metazoa</taxon>
        <taxon>Spiralia</taxon>
        <taxon>Gnathifera</taxon>
        <taxon>Rotifera</taxon>
        <taxon>Eurotatoria</taxon>
        <taxon>Monogononta</taxon>
        <taxon>Pseudotrocha</taxon>
        <taxon>Ploima</taxon>
        <taxon>Brachionidae</taxon>
        <taxon>Brachionus</taxon>
    </lineage>
</organism>
<protein>
    <submittedName>
        <fullName evidence="1">Uncharacterized protein</fullName>
    </submittedName>
</protein>
<dbReference type="Proteomes" id="UP000276133">
    <property type="component" value="Unassembled WGS sequence"/>
</dbReference>
<dbReference type="EMBL" id="REGN01007269">
    <property type="protein sequence ID" value="RNA06840.1"/>
    <property type="molecule type" value="Genomic_DNA"/>
</dbReference>
<sequence length="70" mass="8067">MGILVILVLIGKYLISELIFLVEHVIGIKEQSNLERIIKPFNTILDSIDFLSLNPYPVFDYGYGGYYKKK</sequence>
<evidence type="ECO:0000313" key="1">
    <source>
        <dbReference type="EMBL" id="RNA06840.1"/>
    </source>
</evidence>
<keyword evidence="2" id="KW-1185">Reference proteome</keyword>